<feature type="compositionally biased region" description="Polar residues" evidence="1">
    <location>
        <begin position="12"/>
        <end position="39"/>
    </location>
</feature>
<dbReference type="GO" id="GO:0005634">
    <property type="term" value="C:nucleus"/>
    <property type="evidence" value="ECO:0007669"/>
    <property type="project" value="InterPro"/>
</dbReference>
<feature type="region of interest" description="Disordered" evidence="1">
    <location>
        <begin position="1"/>
        <end position="39"/>
    </location>
</feature>
<dbReference type="Pfam" id="PF04921">
    <property type="entry name" value="XAP5"/>
    <property type="match status" value="1"/>
</dbReference>
<feature type="domain" description="FAM50A/XAP5 C-terminal" evidence="2">
    <location>
        <begin position="274"/>
        <end position="455"/>
    </location>
</feature>
<name>A0AAN6SBU8_9PEZI</name>
<dbReference type="PANTHER" id="PTHR12722:SF0">
    <property type="entry name" value="PROTEIN FAM50A"/>
    <property type="match status" value="1"/>
</dbReference>
<accession>A0AAN6SBU8</accession>
<feature type="region of interest" description="Disordered" evidence="1">
    <location>
        <begin position="64"/>
        <end position="231"/>
    </location>
</feature>
<dbReference type="InterPro" id="IPR007005">
    <property type="entry name" value="XAP5"/>
</dbReference>
<protein>
    <submittedName>
        <fullName evidence="3">XAP5-domain-containing protein</fullName>
    </submittedName>
</protein>
<evidence type="ECO:0000313" key="3">
    <source>
        <dbReference type="EMBL" id="KAK3947899.1"/>
    </source>
</evidence>
<feature type="compositionally biased region" description="Low complexity" evidence="1">
    <location>
        <begin position="75"/>
        <end position="119"/>
    </location>
</feature>
<evidence type="ECO:0000313" key="4">
    <source>
        <dbReference type="Proteomes" id="UP001303222"/>
    </source>
</evidence>
<dbReference type="PANTHER" id="PTHR12722">
    <property type="entry name" value="XAP-5 PROTEIN-RELATED"/>
    <property type="match status" value="1"/>
</dbReference>
<sequence>MSDPQQPPPPEGSTTSTPNSRFAPQNQTVQDRVSSSTVGLVNLADFRKRRAEVLEQQHRQVREAAIAASRGTVNPLDTTTDTSAAATPLDRSATGTPVPGTTTTTTTTDTENGTTASGQGREGKSGEGESQKKKTTTTRTGERKAKRIKTKKALVSFGDEEEEGEEEEEVFVVKKKKAPKKDDTPNPDDDDGEGRDKKDEATTTNDTTTTTTTNRESSADASDAPKNKKKKIVNTKAPIIPRALTKAALRREAAEREAIRKEFLAKQAAVKASEIAIPFVFYDGTNIPGGMVRVKKGDHAWLFLDKSRKVGAERGVGQDKILNARRAWARVSVDDLLLVRGSIIIPHHYEFYFFIINKTMGPGNKRLFDYSDDAAPVPSSDDPTTTSPINVDPAICSTPASRLAALPDIMTLEGANDDPTFTKVVDRRWYQRNKHIYPASTWQEFEPEKDYQNEIRRDLGGNAFFFSR</sequence>
<feature type="compositionally biased region" description="Pro residues" evidence="1">
    <location>
        <begin position="1"/>
        <end position="11"/>
    </location>
</feature>
<feature type="compositionally biased region" description="Basic and acidic residues" evidence="1">
    <location>
        <begin position="121"/>
        <end position="132"/>
    </location>
</feature>
<evidence type="ECO:0000259" key="2">
    <source>
        <dbReference type="Pfam" id="PF04921"/>
    </source>
</evidence>
<proteinExistence type="predicted"/>
<feature type="compositionally biased region" description="Low complexity" evidence="1">
    <location>
        <begin position="202"/>
        <end position="214"/>
    </location>
</feature>
<dbReference type="AlphaFoldDB" id="A0AAN6SBU8"/>
<comment type="caution">
    <text evidence="3">The sequence shown here is derived from an EMBL/GenBank/DDBJ whole genome shotgun (WGS) entry which is preliminary data.</text>
</comment>
<dbReference type="EMBL" id="MU859301">
    <property type="protein sequence ID" value="KAK3947899.1"/>
    <property type="molecule type" value="Genomic_DNA"/>
</dbReference>
<dbReference type="GO" id="GO:0006325">
    <property type="term" value="P:chromatin organization"/>
    <property type="evidence" value="ECO:0007669"/>
    <property type="project" value="TreeGrafter"/>
</dbReference>
<evidence type="ECO:0000256" key="1">
    <source>
        <dbReference type="SAM" id="MobiDB-lite"/>
    </source>
</evidence>
<feature type="compositionally biased region" description="Acidic residues" evidence="1">
    <location>
        <begin position="158"/>
        <end position="170"/>
    </location>
</feature>
<dbReference type="InterPro" id="IPR048337">
    <property type="entry name" value="FAM50A/XAP5_C"/>
</dbReference>
<keyword evidence="4" id="KW-1185">Reference proteome</keyword>
<reference evidence="3" key="1">
    <citation type="journal article" date="2023" name="Mol. Phylogenet. Evol.">
        <title>Genome-scale phylogeny and comparative genomics of the fungal order Sordariales.</title>
        <authorList>
            <person name="Hensen N."/>
            <person name="Bonometti L."/>
            <person name="Westerberg I."/>
            <person name="Brannstrom I.O."/>
            <person name="Guillou S."/>
            <person name="Cros-Aarteil S."/>
            <person name="Calhoun S."/>
            <person name="Haridas S."/>
            <person name="Kuo A."/>
            <person name="Mondo S."/>
            <person name="Pangilinan J."/>
            <person name="Riley R."/>
            <person name="LaButti K."/>
            <person name="Andreopoulos B."/>
            <person name="Lipzen A."/>
            <person name="Chen C."/>
            <person name="Yan M."/>
            <person name="Daum C."/>
            <person name="Ng V."/>
            <person name="Clum A."/>
            <person name="Steindorff A."/>
            <person name="Ohm R.A."/>
            <person name="Martin F."/>
            <person name="Silar P."/>
            <person name="Natvig D.O."/>
            <person name="Lalanne C."/>
            <person name="Gautier V."/>
            <person name="Ament-Velasquez S.L."/>
            <person name="Kruys A."/>
            <person name="Hutchinson M.I."/>
            <person name="Powell A.J."/>
            <person name="Barry K."/>
            <person name="Miller A.N."/>
            <person name="Grigoriev I.V."/>
            <person name="Debuchy R."/>
            <person name="Gladieux P."/>
            <person name="Hiltunen Thoren M."/>
            <person name="Johannesson H."/>
        </authorList>
    </citation>
    <scope>NUCLEOTIDE SEQUENCE</scope>
    <source>
        <strain evidence="3">CBS 626.80</strain>
    </source>
</reference>
<reference evidence="3" key="2">
    <citation type="submission" date="2023-06" db="EMBL/GenBank/DDBJ databases">
        <authorList>
            <consortium name="Lawrence Berkeley National Laboratory"/>
            <person name="Mondo S.J."/>
            <person name="Hensen N."/>
            <person name="Bonometti L."/>
            <person name="Westerberg I."/>
            <person name="Brannstrom I.O."/>
            <person name="Guillou S."/>
            <person name="Cros-Aarteil S."/>
            <person name="Calhoun S."/>
            <person name="Haridas S."/>
            <person name="Kuo A."/>
            <person name="Pangilinan J."/>
            <person name="Riley R."/>
            <person name="Labutti K."/>
            <person name="Andreopoulos B."/>
            <person name="Lipzen A."/>
            <person name="Chen C."/>
            <person name="Yanf M."/>
            <person name="Daum C."/>
            <person name="Ng V."/>
            <person name="Clum A."/>
            <person name="Steindorff A."/>
            <person name="Ohm R."/>
            <person name="Martin F."/>
            <person name="Silar P."/>
            <person name="Natvig D."/>
            <person name="Lalanne C."/>
            <person name="Gautier V."/>
            <person name="Ament-Velasquez S.L."/>
            <person name="Kruys A."/>
            <person name="Hutchinson M.I."/>
            <person name="Powell A.J."/>
            <person name="Barry K."/>
            <person name="Miller A.N."/>
            <person name="Grigoriev I.V."/>
            <person name="Debuchy R."/>
            <person name="Gladieux P."/>
            <person name="Thoren M.H."/>
            <person name="Johannesson H."/>
        </authorList>
    </citation>
    <scope>NUCLEOTIDE SEQUENCE</scope>
    <source>
        <strain evidence="3">CBS 626.80</strain>
    </source>
</reference>
<organism evidence="3 4">
    <name type="scientific">Pseudoneurospora amorphoporcata</name>
    <dbReference type="NCBI Taxonomy" id="241081"/>
    <lineage>
        <taxon>Eukaryota</taxon>
        <taxon>Fungi</taxon>
        <taxon>Dikarya</taxon>
        <taxon>Ascomycota</taxon>
        <taxon>Pezizomycotina</taxon>
        <taxon>Sordariomycetes</taxon>
        <taxon>Sordariomycetidae</taxon>
        <taxon>Sordariales</taxon>
        <taxon>Sordariaceae</taxon>
        <taxon>Pseudoneurospora</taxon>
    </lineage>
</organism>
<gene>
    <name evidence="3" type="ORF">QBC32DRAFT_365463</name>
</gene>
<dbReference type="Proteomes" id="UP001303222">
    <property type="component" value="Unassembled WGS sequence"/>
</dbReference>